<organism evidence="1 2">
    <name type="scientific">Ilex paraguariensis</name>
    <name type="common">yerba mate</name>
    <dbReference type="NCBI Taxonomy" id="185542"/>
    <lineage>
        <taxon>Eukaryota</taxon>
        <taxon>Viridiplantae</taxon>
        <taxon>Streptophyta</taxon>
        <taxon>Embryophyta</taxon>
        <taxon>Tracheophyta</taxon>
        <taxon>Spermatophyta</taxon>
        <taxon>Magnoliopsida</taxon>
        <taxon>eudicotyledons</taxon>
        <taxon>Gunneridae</taxon>
        <taxon>Pentapetalae</taxon>
        <taxon>asterids</taxon>
        <taxon>campanulids</taxon>
        <taxon>Aquifoliales</taxon>
        <taxon>Aquifoliaceae</taxon>
        <taxon>Ilex</taxon>
    </lineage>
</organism>
<gene>
    <name evidence="1" type="ORF">ILEXP_LOCUS20824</name>
</gene>
<sequence>MDINSKSVSWFGNIRQEFAAFYSELEDIVCQEKPYEYVEGQLLRAGANVKQFCSDIVQDVLPEFIVDSTKEESPDPSLEQDTNMNRMACERLKVGVEKDLKEGLCDVNSLSHASVVEQVVELHIDSSLEQNADVGMLERSNVGVKGNEVDGKLFPSEIPEVADPAEEHLSIRSSVCGGNWSNDEKKGCSGEVCLSTLISVEFHECNSSMKAGEPSDLVDAKPDIPEPLPSADSVILTESYTSTSDESVSSPESCLSGFEAHNEFVEFESFLCHPDFGDTNTEESRDDHVNESAMEATQQFSKLKNRSYQETIEEFSALEMKFAKEQECGQQATCPEDLHAESGQPIRKYFTRTSPTGELESPDYDFCDSDWEII</sequence>
<protein>
    <submittedName>
        <fullName evidence="1">Uncharacterized protein</fullName>
    </submittedName>
</protein>
<dbReference type="EMBL" id="CAUOFW020002280">
    <property type="protein sequence ID" value="CAK9152598.1"/>
    <property type="molecule type" value="Genomic_DNA"/>
</dbReference>
<comment type="caution">
    <text evidence="1">The sequence shown here is derived from an EMBL/GenBank/DDBJ whole genome shotgun (WGS) entry which is preliminary data.</text>
</comment>
<dbReference type="PANTHER" id="PTHR34659">
    <property type="entry name" value="BNAA05G11610D PROTEIN"/>
    <property type="match status" value="1"/>
</dbReference>
<proteinExistence type="predicted"/>
<evidence type="ECO:0000313" key="2">
    <source>
        <dbReference type="Proteomes" id="UP001642360"/>
    </source>
</evidence>
<dbReference type="AlphaFoldDB" id="A0ABC8S5V0"/>
<evidence type="ECO:0000313" key="1">
    <source>
        <dbReference type="EMBL" id="CAK9152598.1"/>
    </source>
</evidence>
<name>A0ABC8S5V0_9AQUA</name>
<reference evidence="1 2" key="1">
    <citation type="submission" date="2024-02" db="EMBL/GenBank/DDBJ databases">
        <authorList>
            <person name="Vignale AGUSTIN F."/>
            <person name="Sosa J E."/>
            <person name="Modenutti C."/>
        </authorList>
    </citation>
    <scope>NUCLEOTIDE SEQUENCE [LARGE SCALE GENOMIC DNA]</scope>
</reference>
<keyword evidence="2" id="KW-1185">Reference proteome</keyword>
<dbReference type="Proteomes" id="UP001642360">
    <property type="component" value="Unassembled WGS sequence"/>
</dbReference>
<accession>A0ABC8S5V0</accession>
<dbReference type="InterPro" id="IPR053273">
    <property type="entry name" value="CST_Regulator"/>
</dbReference>
<dbReference type="PANTHER" id="PTHR34659:SF5">
    <property type="match status" value="1"/>
</dbReference>